<dbReference type="Proteomes" id="UP000823775">
    <property type="component" value="Unassembled WGS sequence"/>
</dbReference>
<feature type="non-terminal residue" evidence="1">
    <location>
        <position position="51"/>
    </location>
</feature>
<dbReference type="EMBL" id="JACEIK010001697">
    <property type="protein sequence ID" value="MCD7471553.1"/>
    <property type="molecule type" value="Genomic_DNA"/>
</dbReference>
<proteinExistence type="predicted"/>
<organism evidence="1 2">
    <name type="scientific">Datura stramonium</name>
    <name type="common">Jimsonweed</name>
    <name type="synonym">Common thornapple</name>
    <dbReference type="NCBI Taxonomy" id="4076"/>
    <lineage>
        <taxon>Eukaryota</taxon>
        <taxon>Viridiplantae</taxon>
        <taxon>Streptophyta</taxon>
        <taxon>Embryophyta</taxon>
        <taxon>Tracheophyta</taxon>
        <taxon>Spermatophyta</taxon>
        <taxon>Magnoliopsida</taxon>
        <taxon>eudicotyledons</taxon>
        <taxon>Gunneridae</taxon>
        <taxon>Pentapetalae</taxon>
        <taxon>asterids</taxon>
        <taxon>lamiids</taxon>
        <taxon>Solanales</taxon>
        <taxon>Solanaceae</taxon>
        <taxon>Solanoideae</taxon>
        <taxon>Datureae</taxon>
        <taxon>Datura</taxon>
    </lineage>
</organism>
<gene>
    <name evidence="1" type="ORF">HAX54_012048</name>
</gene>
<feature type="non-terminal residue" evidence="1">
    <location>
        <position position="1"/>
    </location>
</feature>
<evidence type="ECO:0000313" key="1">
    <source>
        <dbReference type="EMBL" id="MCD7471553.1"/>
    </source>
</evidence>
<sequence>DSSAIRDSVWHFADGSLIWHSLLMYSGMHRTRWFAYLDRRFVSPVRCLYFF</sequence>
<reference evidence="1 2" key="1">
    <citation type="journal article" date="2021" name="BMC Genomics">
        <title>Datura genome reveals duplications of psychoactive alkaloid biosynthetic genes and high mutation rate following tissue culture.</title>
        <authorList>
            <person name="Rajewski A."/>
            <person name="Carter-House D."/>
            <person name="Stajich J."/>
            <person name="Litt A."/>
        </authorList>
    </citation>
    <scope>NUCLEOTIDE SEQUENCE [LARGE SCALE GENOMIC DNA]</scope>
    <source>
        <strain evidence="1">AR-01</strain>
    </source>
</reference>
<name>A0ABS8TKS4_DATST</name>
<comment type="caution">
    <text evidence="1">The sequence shown here is derived from an EMBL/GenBank/DDBJ whole genome shotgun (WGS) entry which is preliminary data.</text>
</comment>
<keyword evidence="2" id="KW-1185">Reference proteome</keyword>
<evidence type="ECO:0000313" key="2">
    <source>
        <dbReference type="Proteomes" id="UP000823775"/>
    </source>
</evidence>
<protein>
    <submittedName>
        <fullName evidence="1">Uncharacterized protein</fullName>
    </submittedName>
</protein>
<accession>A0ABS8TKS4</accession>